<dbReference type="PANTHER" id="PTHR45527:SF1">
    <property type="entry name" value="FATTY ACID SYNTHASE"/>
    <property type="match status" value="1"/>
</dbReference>
<protein>
    <submittedName>
        <fullName evidence="2">Peptide synthetase</fullName>
    </submittedName>
</protein>
<gene>
    <name evidence="2" type="ORF">KV203_15840</name>
</gene>
<proteinExistence type="predicted"/>
<reference evidence="2" key="1">
    <citation type="submission" date="2021-07" db="EMBL/GenBank/DDBJ databases">
        <title>Candidatus Kaistella beijingensis sp. nov. isolated from a municipal wastewater treatment plant is involved in sludge foaming.</title>
        <authorList>
            <person name="Song Y."/>
            <person name="Liu S.-J."/>
        </authorList>
    </citation>
    <scope>NUCLEOTIDE SEQUENCE</scope>
    <source>
        <strain evidence="2">DSM 43998</strain>
    </source>
</reference>
<dbReference type="EMBL" id="CP079105">
    <property type="protein sequence ID" value="QXQ15973.1"/>
    <property type="molecule type" value="Genomic_DNA"/>
</dbReference>
<dbReference type="PANTHER" id="PTHR45527">
    <property type="entry name" value="NONRIBOSOMAL PEPTIDE SYNTHETASE"/>
    <property type="match status" value="1"/>
</dbReference>
<dbReference type="Gene3D" id="3.30.559.30">
    <property type="entry name" value="Nonribosomal peptide synthetase, condensation domain"/>
    <property type="match status" value="1"/>
</dbReference>
<dbReference type="InterPro" id="IPR023213">
    <property type="entry name" value="CAT-like_dom_sf"/>
</dbReference>
<dbReference type="Gene3D" id="3.30.559.10">
    <property type="entry name" value="Chloramphenicol acetyltransferase-like domain"/>
    <property type="match status" value="1"/>
</dbReference>
<keyword evidence="3" id="KW-1185">Reference proteome</keyword>
<evidence type="ECO:0000313" key="2">
    <source>
        <dbReference type="EMBL" id="QXQ15973.1"/>
    </source>
</evidence>
<evidence type="ECO:0000313" key="3">
    <source>
        <dbReference type="Proteomes" id="UP000887023"/>
    </source>
</evidence>
<organism evidence="2 3">
    <name type="scientific">Skermania pinensis</name>
    <dbReference type="NCBI Taxonomy" id="39122"/>
    <lineage>
        <taxon>Bacteria</taxon>
        <taxon>Bacillati</taxon>
        <taxon>Actinomycetota</taxon>
        <taxon>Actinomycetes</taxon>
        <taxon>Mycobacteriales</taxon>
        <taxon>Gordoniaceae</taxon>
        <taxon>Skermania</taxon>
    </lineage>
</organism>
<dbReference type="InterPro" id="IPR001242">
    <property type="entry name" value="Condensation_dom"/>
</dbReference>
<name>A0ABX8SDT7_9ACTN</name>
<dbReference type="SUPFAM" id="SSF52777">
    <property type="entry name" value="CoA-dependent acyltransferases"/>
    <property type="match status" value="2"/>
</dbReference>
<accession>A0ABX8SDT7</accession>
<evidence type="ECO:0000259" key="1">
    <source>
        <dbReference type="Pfam" id="PF00668"/>
    </source>
</evidence>
<feature type="domain" description="Condensation" evidence="1">
    <location>
        <begin position="297"/>
        <end position="505"/>
    </location>
</feature>
<dbReference type="Proteomes" id="UP000887023">
    <property type="component" value="Chromosome"/>
</dbReference>
<dbReference type="Pfam" id="PF00668">
    <property type="entry name" value="Condensation"/>
    <property type="match status" value="1"/>
</dbReference>
<sequence length="520" mass="54152">MTTGPTPTAATTSGTTNLGDVRMQLLRRRLVAAGLAADRPAAPPAATAAGLGAAERRMWKIYELDPASISHNIGLVLTFTGGYTAAAVAAAFELMVRRAEVLGSVVAVGADGAPHRVRPAPRSPHPEPAGRWLVPNEVWAWGNGPVGADESTVDDPVALARAAFDLGREPPIRARIGPGADGSVRLTMVLHHLAVDDTSWPLLLGTLASGVWPGPSAPGGAVEPVPGGAAEPVPGGAVEPVPGGTAVGRALRHATDTWAAADVRYPLSGQLPADSATESWLAPLVDRPGIRLLRPVATDDVDALGRVAQEIGATRNALLIAVCAVGVHALTGSTDPVLLVPVDNRRPGETPDRVGYCGNIVPIRFVVDPAATIRDTLRDAVSAIYRAMEFATVDYGAVLTALRQAGGRFPVAEVMASVRNAPLRGIPAPPGRRVNCETVFNGVGNYPLTFAFEIAPDDGVHLEFDYQPEVVTELLAESAVEVISELVQRIPDSLELVVAELATVPRGRTPLVTTTVIAPE</sequence>